<evidence type="ECO:0000313" key="5">
    <source>
        <dbReference type="Proteomes" id="UP000296374"/>
    </source>
</evidence>
<dbReference type="PANTHER" id="PTHR43179:SF12">
    <property type="entry name" value="GALACTOFURANOSYLTRANSFERASE GLFT2"/>
    <property type="match status" value="1"/>
</dbReference>
<sequence length="338" mass="36388">MCPETPARLGATPARGSSLAVIIVNYGTAELTVAGIRSVLDRHHGGRRVEVHVVDNASPGDDAAVLARHHAAEDWGARVTLWLEPVNHGFGRGNNLVIDALLARPDAPDHVFLLNPDAALENEALAILADRLDATPCAAVAGAGISLPSGQPVTAAFRFPSARGAFAQATNFGPITRLFDTRMVPLPPDHPDGPVDWVAGAAVMFRLSVLRRTGGFDPDFFLYFEEVELMHRIRAAGHQVLYVPGARVRHAEGAATGMKDDGGPRRRHPSYWYDSWRHYHVKTAGRGGALRAALGWMAGAVLNVPLARLRGQSPAAPRGFFRDFPRHAVRAVRARPPG</sequence>
<accession>A0A4P7HP18</accession>
<proteinExistence type="inferred from homology"/>
<evidence type="ECO:0000313" key="4">
    <source>
        <dbReference type="EMBL" id="QBX35480.1"/>
    </source>
</evidence>
<dbReference type="Pfam" id="PF13641">
    <property type="entry name" value="Glyco_tranf_2_3"/>
    <property type="match status" value="1"/>
</dbReference>
<protein>
    <submittedName>
        <fullName evidence="4">Glycosyltransferase family 2 protein</fullName>
    </submittedName>
</protein>
<dbReference type="GO" id="GO:0016757">
    <property type="term" value="F:glycosyltransferase activity"/>
    <property type="evidence" value="ECO:0007669"/>
    <property type="project" value="UniProtKB-KW"/>
</dbReference>
<dbReference type="KEGG" id="plia:E4191_12850"/>
<dbReference type="RefSeq" id="WP_135313758.1">
    <property type="nucleotide sequence ID" value="NZ_CP038439.1"/>
</dbReference>
<name>A0A4P7HP18_9RHOB</name>
<dbReference type="InterPro" id="IPR029044">
    <property type="entry name" value="Nucleotide-diphossugar_trans"/>
</dbReference>
<dbReference type="Proteomes" id="UP000296374">
    <property type="component" value="Chromosome"/>
</dbReference>
<reference evidence="5" key="1">
    <citation type="submission" date="2019-03" db="EMBL/GenBank/DDBJ databases">
        <authorList>
            <person name="Li J."/>
        </authorList>
    </citation>
    <scope>NUCLEOTIDE SEQUENCE [LARGE SCALE GENOMIC DNA]</scope>
    <source>
        <strain evidence="5">2251</strain>
    </source>
</reference>
<keyword evidence="2" id="KW-0328">Glycosyltransferase</keyword>
<evidence type="ECO:0000256" key="2">
    <source>
        <dbReference type="ARBA" id="ARBA00022676"/>
    </source>
</evidence>
<dbReference type="Gene3D" id="3.90.550.10">
    <property type="entry name" value="Spore Coat Polysaccharide Biosynthesis Protein SpsA, Chain A"/>
    <property type="match status" value="1"/>
</dbReference>
<evidence type="ECO:0000256" key="1">
    <source>
        <dbReference type="ARBA" id="ARBA00006739"/>
    </source>
</evidence>
<dbReference type="EMBL" id="CP038439">
    <property type="protein sequence ID" value="QBX35480.1"/>
    <property type="molecule type" value="Genomic_DNA"/>
</dbReference>
<comment type="similarity">
    <text evidence="1">Belongs to the glycosyltransferase 2 family.</text>
</comment>
<dbReference type="SUPFAM" id="SSF53448">
    <property type="entry name" value="Nucleotide-diphospho-sugar transferases"/>
    <property type="match status" value="1"/>
</dbReference>
<gene>
    <name evidence="4" type="ORF">E4191_12850</name>
</gene>
<organism evidence="4 5">
    <name type="scientific">Paracoccus liaowanqingii</name>
    <dbReference type="NCBI Taxonomy" id="2560053"/>
    <lineage>
        <taxon>Bacteria</taxon>
        <taxon>Pseudomonadati</taxon>
        <taxon>Pseudomonadota</taxon>
        <taxon>Alphaproteobacteria</taxon>
        <taxon>Rhodobacterales</taxon>
        <taxon>Paracoccaceae</taxon>
        <taxon>Paracoccus</taxon>
    </lineage>
</organism>
<keyword evidence="3 4" id="KW-0808">Transferase</keyword>
<dbReference type="PANTHER" id="PTHR43179">
    <property type="entry name" value="RHAMNOSYLTRANSFERASE WBBL"/>
    <property type="match status" value="1"/>
</dbReference>
<evidence type="ECO:0000256" key="3">
    <source>
        <dbReference type="ARBA" id="ARBA00022679"/>
    </source>
</evidence>
<dbReference type="AlphaFoldDB" id="A0A4P7HP18"/>